<comment type="subcellular location">
    <subcellularLocation>
        <location evidence="7 8">Cytoplasm</location>
    </subcellularLocation>
</comment>
<gene>
    <name evidence="7" type="primary">cpfC</name>
    <name evidence="9" type="ORF">JOC83_001502</name>
</gene>
<dbReference type="EMBL" id="JAFBFC010000002">
    <property type="protein sequence ID" value="MBM7702668.1"/>
    <property type="molecule type" value="Genomic_DNA"/>
</dbReference>
<dbReference type="Proteomes" id="UP000809829">
    <property type="component" value="Unassembled WGS sequence"/>
</dbReference>
<evidence type="ECO:0000313" key="9">
    <source>
        <dbReference type="EMBL" id="MBM7702668.1"/>
    </source>
</evidence>
<evidence type="ECO:0000313" key="10">
    <source>
        <dbReference type="Proteomes" id="UP000809829"/>
    </source>
</evidence>
<dbReference type="SUPFAM" id="SSF53800">
    <property type="entry name" value="Chelatase"/>
    <property type="match status" value="1"/>
</dbReference>
<keyword evidence="4 7" id="KW-0456">Lyase</keyword>
<keyword evidence="10" id="KW-1185">Reference proteome</keyword>
<evidence type="ECO:0000256" key="2">
    <source>
        <dbReference type="ARBA" id="ARBA00023004"/>
    </source>
</evidence>
<dbReference type="HAMAP" id="MF_00323">
    <property type="entry name" value="Ferrochelatase"/>
    <property type="match status" value="1"/>
</dbReference>
<evidence type="ECO:0000256" key="8">
    <source>
        <dbReference type="RuleBase" id="RU000607"/>
    </source>
</evidence>
<dbReference type="PANTHER" id="PTHR11108:SF1">
    <property type="entry name" value="FERROCHELATASE, MITOCHONDRIAL"/>
    <property type="match status" value="1"/>
</dbReference>
<evidence type="ECO:0000256" key="7">
    <source>
        <dbReference type="HAMAP-Rule" id="MF_00323"/>
    </source>
</evidence>
<dbReference type="CDD" id="cd00419">
    <property type="entry name" value="Ferrochelatase_C"/>
    <property type="match status" value="1"/>
</dbReference>
<feature type="binding site" evidence="7">
    <location>
        <position position="264"/>
    </location>
    <ligand>
        <name>Fe(2+)</name>
        <dbReference type="ChEBI" id="CHEBI:29033"/>
    </ligand>
</feature>
<keyword evidence="7" id="KW-0479">Metal-binding</keyword>
<dbReference type="InterPro" id="IPR001015">
    <property type="entry name" value="Ferrochelatase"/>
</dbReference>
<dbReference type="InterPro" id="IPR033644">
    <property type="entry name" value="Ferrochelatase_C"/>
</dbReference>
<feature type="binding site" evidence="7">
    <location>
        <position position="54"/>
    </location>
    <ligand>
        <name>Fe-coproporphyrin III</name>
        <dbReference type="ChEBI" id="CHEBI:68438"/>
    </ligand>
</feature>
<comment type="function">
    <text evidence="7 8">Involved in coproporphyrin-dependent heme b biosynthesis. Catalyzes the insertion of ferrous iron into coproporphyrin III to form Fe-coproporphyrin III.</text>
</comment>
<feature type="binding site" evidence="7">
    <location>
        <position position="125"/>
    </location>
    <ligand>
        <name>Fe-coproporphyrin III</name>
        <dbReference type="ChEBI" id="CHEBI:68438"/>
    </ligand>
</feature>
<organism evidence="9 10">
    <name type="scientific">Priestia iocasae</name>
    <dbReference type="NCBI Taxonomy" id="2291674"/>
    <lineage>
        <taxon>Bacteria</taxon>
        <taxon>Bacillati</taxon>
        <taxon>Bacillota</taxon>
        <taxon>Bacilli</taxon>
        <taxon>Bacillales</taxon>
        <taxon>Bacillaceae</taxon>
        <taxon>Priestia</taxon>
    </lineage>
</organism>
<dbReference type="NCBIfam" id="NF009095">
    <property type="entry name" value="PRK12435.1"/>
    <property type="match status" value="1"/>
</dbReference>
<dbReference type="InterPro" id="IPR019772">
    <property type="entry name" value="Ferrochelatase_AS"/>
</dbReference>
<proteinExistence type="inferred from homology"/>
<comment type="pathway">
    <text evidence="1 7 8">Porphyrin-containing compound metabolism; protoheme biosynthesis.</text>
</comment>
<dbReference type="Gene3D" id="3.40.50.1400">
    <property type="match status" value="2"/>
</dbReference>
<dbReference type="CDD" id="cd03411">
    <property type="entry name" value="Ferrochelatase_N"/>
    <property type="match status" value="1"/>
</dbReference>
<dbReference type="InterPro" id="IPR033659">
    <property type="entry name" value="Ferrochelatase_N"/>
</dbReference>
<sequence>MSKKTMGLLVMAYGTPYKEEDIERYYTHIRHGRKPSEEALQDLTERYEAIGGISPLAKITEDQMRCLEQHLNNIQDEVEFKAYLGLKHIEPFVEDAVEQMHQDGIKEAVSIVLAPHFSTFSVKSYNGRAKETAEKLGGLTIHSVESWYDEPKFISYWSNRVKETFASMSDEEREKAVLIVSAHSLPEKIIANGDPYPQQLQETADLIAEVAGVKNYVIGWQSAGNTPEPWIGPDVQDLTRNLHEEHGYSSFVYVPAGFVADHLEVLYDNDYECKVVTDEIGANYYRPAMPNAQPEFIDAMATVVLKKLQK</sequence>
<dbReference type="NCBIfam" id="TIGR00109">
    <property type="entry name" value="hemH"/>
    <property type="match status" value="1"/>
</dbReference>
<dbReference type="Pfam" id="PF00762">
    <property type="entry name" value="Ferrochelatase"/>
    <property type="match status" value="1"/>
</dbReference>
<reference evidence="9 10" key="1">
    <citation type="submission" date="2021-01" db="EMBL/GenBank/DDBJ databases">
        <title>Genomic Encyclopedia of Type Strains, Phase IV (KMG-IV): sequencing the most valuable type-strain genomes for metagenomic binning, comparative biology and taxonomic classification.</title>
        <authorList>
            <person name="Goeker M."/>
        </authorList>
    </citation>
    <scope>NUCLEOTIDE SEQUENCE [LARGE SCALE GENOMIC DNA]</scope>
    <source>
        <strain evidence="9 10">DSM 104297</strain>
    </source>
</reference>
<feature type="binding site" evidence="7">
    <location>
        <position position="30"/>
    </location>
    <ligand>
        <name>Fe-coproporphyrin III</name>
        <dbReference type="ChEBI" id="CHEBI:68438"/>
    </ligand>
</feature>
<comment type="catalytic activity">
    <reaction evidence="6">
        <text>Fe-coproporphyrin III + 2 H(+) = coproporphyrin III + Fe(2+)</text>
        <dbReference type="Rhea" id="RHEA:49572"/>
        <dbReference type="ChEBI" id="CHEBI:15378"/>
        <dbReference type="ChEBI" id="CHEBI:29033"/>
        <dbReference type="ChEBI" id="CHEBI:68438"/>
        <dbReference type="ChEBI" id="CHEBI:131725"/>
        <dbReference type="EC" id="4.99.1.9"/>
    </reaction>
    <physiologicalReaction direction="right-to-left" evidence="6">
        <dbReference type="Rhea" id="RHEA:49574"/>
    </physiologicalReaction>
</comment>
<dbReference type="RefSeq" id="WP_205185842.1">
    <property type="nucleotide sequence ID" value="NZ_JAFBFC010000002.1"/>
</dbReference>
<dbReference type="PROSITE" id="PS00534">
    <property type="entry name" value="FERROCHELATASE"/>
    <property type="match status" value="1"/>
</dbReference>
<feature type="binding site" evidence="7">
    <location>
        <position position="183"/>
    </location>
    <ligand>
        <name>Fe(2+)</name>
        <dbReference type="ChEBI" id="CHEBI:29033"/>
    </ligand>
</feature>
<dbReference type="PANTHER" id="PTHR11108">
    <property type="entry name" value="FERROCHELATASE"/>
    <property type="match status" value="1"/>
</dbReference>
<evidence type="ECO:0000256" key="4">
    <source>
        <dbReference type="ARBA" id="ARBA00023239"/>
    </source>
</evidence>
<comment type="caution">
    <text evidence="9">The sequence shown here is derived from an EMBL/GenBank/DDBJ whole genome shotgun (WGS) entry which is preliminary data.</text>
</comment>
<accession>A0ABS2QTP3</accession>
<keyword evidence="5 7" id="KW-0627">Porphyrin biosynthesis</keyword>
<feature type="binding site" evidence="7">
    <location>
        <begin position="46"/>
        <end position="47"/>
    </location>
    <ligand>
        <name>Fe-coproporphyrin III</name>
        <dbReference type="ChEBI" id="CHEBI:68438"/>
    </ligand>
</feature>
<evidence type="ECO:0000256" key="1">
    <source>
        <dbReference type="ARBA" id="ARBA00004744"/>
    </source>
</evidence>
<comment type="similarity">
    <text evidence="7 8">Belongs to the ferrochelatase family.</text>
</comment>
<feature type="binding site" description="axial binding residue" evidence="7">
    <location>
        <position position="13"/>
    </location>
    <ligand>
        <name>Fe-coproporphyrin III</name>
        <dbReference type="ChEBI" id="CHEBI:68438"/>
    </ligand>
    <ligandPart>
        <name>Fe</name>
        <dbReference type="ChEBI" id="CHEBI:18248"/>
    </ligandPart>
</feature>
<keyword evidence="2 7" id="KW-0408">Iron</keyword>
<name>A0ABS2QTP3_9BACI</name>
<dbReference type="GO" id="GO:0016829">
    <property type="term" value="F:lyase activity"/>
    <property type="evidence" value="ECO:0007669"/>
    <property type="project" value="UniProtKB-KW"/>
</dbReference>
<evidence type="ECO:0000256" key="5">
    <source>
        <dbReference type="ARBA" id="ARBA00023244"/>
    </source>
</evidence>
<keyword evidence="3 7" id="KW-0350">Heme biosynthesis</keyword>
<evidence type="ECO:0000256" key="6">
    <source>
        <dbReference type="ARBA" id="ARBA00024536"/>
    </source>
</evidence>
<keyword evidence="7 8" id="KW-0963">Cytoplasm</keyword>
<dbReference type="EC" id="4.99.1.9" evidence="7"/>
<protein>
    <recommendedName>
        <fullName evidence="7">Coproporphyrin III ferrochelatase</fullName>
        <ecNumber evidence="7">4.99.1.9</ecNumber>
    </recommendedName>
</protein>
<evidence type="ECO:0000256" key="3">
    <source>
        <dbReference type="ARBA" id="ARBA00023133"/>
    </source>
</evidence>